<gene>
    <name evidence="2" type="ORF">GCM10007304_05850</name>
</gene>
<proteinExistence type="predicted"/>
<keyword evidence="1" id="KW-0472">Membrane</keyword>
<evidence type="ECO:0000256" key="1">
    <source>
        <dbReference type="SAM" id="Phobius"/>
    </source>
</evidence>
<comment type="caution">
    <text evidence="2">The sequence shown here is derived from an EMBL/GenBank/DDBJ whole genome shotgun (WGS) entry which is preliminary data.</text>
</comment>
<dbReference type="EMBL" id="BMCU01000001">
    <property type="protein sequence ID" value="GGF94819.1"/>
    <property type="molecule type" value="Genomic_DNA"/>
</dbReference>
<sequence>MKRGAIVLDRFLTLLIGLVLIALGVGAAAWQLDRLPFTLDSLNLSGYTDLTEQGWWPWALGAGGVVVVLLGLALLVKQFPARRAPVVSLALPDGKPGSLLFDVDAVAARAADEASEIDGVKSARSRTATEKGLRVVTLLVTINANADVPVVFERLSEVRAGVAKVVEGTPLAVRVLVSAS</sequence>
<feature type="transmembrane region" description="Helical" evidence="1">
    <location>
        <begin position="12"/>
        <end position="32"/>
    </location>
</feature>
<feature type="transmembrane region" description="Helical" evidence="1">
    <location>
        <begin position="55"/>
        <end position="76"/>
    </location>
</feature>
<keyword evidence="1" id="KW-0812">Transmembrane</keyword>
<organism evidence="2 3">
    <name type="scientific">Rhodococcoides trifolii</name>
    <dbReference type="NCBI Taxonomy" id="908250"/>
    <lineage>
        <taxon>Bacteria</taxon>
        <taxon>Bacillati</taxon>
        <taxon>Actinomycetota</taxon>
        <taxon>Actinomycetes</taxon>
        <taxon>Mycobacteriales</taxon>
        <taxon>Nocardiaceae</taxon>
        <taxon>Rhodococcoides</taxon>
    </lineage>
</organism>
<evidence type="ECO:0000313" key="2">
    <source>
        <dbReference type="EMBL" id="GGF94819.1"/>
    </source>
</evidence>
<keyword evidence="3" id="KW-1185">Reference proteome</keyword>
<accession>A0A917FPJ8</accession>
<reference evidence="2" key="2">
    <citation type="submission" date="2020-09" db="EMBL/GenBank/DDBJ databases">
        <authorList>
            <person name="Sun Q."/>
            <person name="Sedlacek I."/>
        </authorList>
    </citation>
    <scope>NUCLEOTIDE SEQUENCE</scope>
    <source>
        <strain evidence="2">CCM 7905</strain>
    </source>
</reference>
<evidence type="ECO:0008006" key="4">
    <source>
        <dbReference type="Google" id="ProtNLM"/>
    </source>
</evidence>
<evidence type="ECO:0000313" key="3">
    <source>
        <dbReference type="Proteomes" id="UP000654257"/>
    </source>
</evidence>
<name>A0A917FPJ8_9NOCA</name>
<dbReference type="Proteomes" id="UP000654257">
    <property type="component" value="Unassembled WGS sequence"/>
</dbReference>
<dbReference type="AlphaFoldDB" id="A0A917FPJ8"/>
<dbReference type="RefSeq" id="WP_188543179.1">
    <property type="nucleotide sequence ID" value="NZ_BMCU01000001.1"/>
</dbReference>
<protein>
    <recommendedName>
        <fullName evidence="4">Alkaline shock response membrane anchor protein AmaP</fullName>
    </recommendedName>
</protein>
<reference evidence="2" key="1">
    <citation type="journal article" date="2014" name="Int. J. Syst. Evol. Microbiol.">
        <title>Complete genome sequence of Corynebacterium casei LMG S-19264T (=DSM 44701T), isolated from a smear-ripened cheese.</title>
        <authorList>
            <consortium name="US DOE Joint Genome Institute (JGI-PGF)"/>
            <person name="Walter F."/>
            <person name="Albersmeier A."/>
            <person name="Kalinowski J."/>
            <person name="Ruckert C."/>
        </authorList>
    </citation>
    <scope>NUCLEOTIDE SEQUENCE</scope>
    <source>
        <strain evidence="2">CCM 7905</strain>
    </source>
</reference>
<keyword evidence="1" id="KW-1133">Transmembrane helix</keyword>